<protein>
    <submittedName>
        <fullName evidence="2">Uncharacterized protein</fullName>
    </submittedName>
</protein>
<comment type="caution">
    <text evidence="2">The sequence shown here is derived from an EMBL/GenBank/DDBJ whole genome shotgun (WGS) entry which is preliminary data.</text>
</comment>
<accession>A0A644UC98</accession>
<dbReference type="EMBL" id="VSSQ01000098">
    <property type="protein sequence ID" value="MPL76574.1"/>
    <property type="molecule type" value="Genomic_DNA"/>
</dbReference>
<name>A0A644UC98_9ZZZZ</name>
<sequence>MRISWVAFKAFPKVADLAAPSGVGKDGKSDLSRESGDLLHLSRNALPAQTPKTAQGFCFTVGSEFKRAETKLREKHTAEKGWKQDVSNPPLSRSDLAGRNPDEGFAQAATPQRMTQRRRSFRSGGLCALVLSAQLMERPV</sequence>
<gene>
    <name evidence="2" type="ORF">SDC9_22419</name>
</gene>
<organism evidence="2">
    <name type="scientific">bioreactor metagenome</name>
    <dbReference type="NCBI Taxonomy" id="1076179"/>
    <lineage>
        <taxon>unclassified sequences</taxon>
        <taxon>metagenomes</taxon>
        <taxon>ecological metagenomes</taxon>
    </lineage>
</organism>
<proteinExistence type="predicted"/>
<evidence type="ECO:0000313" key="2">
    <source>
        <dbReference type="EMBL" id="MPL76574.1"/>
    </source>
</evidence>
<reference evidence="2" key="1">
    <citation type="submission" date="2019-08" db="EMBL/GenBank/DDBJ databases">
        <authorList>
            <person name="Kucharzyk K."/>
            <person name="Murdoch R.W."/>
            <person name="Higgins S."/>
            <person name="Loffler F."/>
        </authorList>
    </citation>
    <scope>NUCLEOTIDE SEQUENCE</scope>
</reference>
<evidence type="ECO:0000256" key="1">
    <source>
        <dbReference type="SAM" id="MobiDB-lite"/>
    </source>
</evidence>
<dbReference type="AlphaFoldDB" id="A0A644UC98"/>
<feature type="compositionally biased region" description="Basic and acidic residues" evidence="1">
    <location>
        <begin position="74"/>
        <end position="83"/>
    </location>
</feature>
<feature type="region of interest" description="Disordered" evidence="1">
    <location>
        <begin position="74"/>
        <end position="119"/>
    </location>
</feature>